<dbReference type="PANTHER" id="PTHR43308">
    <property type="entry name" value="OUTER MEMBRANE PROTEIN ALPHA-RELATED"/>
    <property type="match status" value="1"/>
</dbReference>
<feature type="chain" id="PRO_5013225361" description="SLH domain-containing protein" evidence="3">
    <location>
        <begin position="27"/>
        <end position="436"/>
    </location>
</feature>
<dbReference type="Proteomes" id="UP000186524">
    <property type="component" value="Unassembled WGS sequence"/>
</dbReference>
<evidence type="ECO:0000256" key="1">
    <source>
        <dbReference type="ARBA" id="ARBA00022729"/>
    </source>
</evidence>
<proteinExistence type="predicted"/>
<dbReference type="InterPro" id="IPR001119">
    <property type="entry name" value="SLH_dom"/>
</dbReference>
<dbReference type="InterPro" id="IPR051465">
    <property type="entry name" value="Cell_Envelope_Struct_Comp"/>
</dbReference>
<comment type="caution">
    <text evidence="5">The sequence shown here is derived from an EMBL/GenBank/DDBJ whole genome shotgun (WGS) entry which is preliminary data.</text>
</comment>
<keyword evidence="6" id="KW-1185">Reference proteome</keyword>
<evidence type="ECO:0000313" key="5">
    <source>
        <dbReference type="EMBL" id="OKL36857.1"/>
    </source>
</evidence>
<accession>A0A1Q5P3N6</accession>
<gene>
    <name evidence="5" type="ORF">BLL40_09045</name>
</gene>
<dbReference type="STRING" id="1714354.BLL40_09045"/>
<feature type="signal peptide" evidence="3">
    <location>
        <begin position="1"/>
        <end position="26"/>
    </location>
</feature>
<dbReference type="PROSITE" id="PS51272">
    <property type="entry name" value="SLH"/>
    <property type="match status" value="3"/>
</dbReference>
<organism evidence="5 6">
    <name type="scientific">Domibacillus mangrovi</name>
    <dbReference type="NCBI Taxonomy" id="1714354"/>
    <lineage>
        <taxon>Bacteria</taxon>
        <taxon>Bacillati</taxon>
        <taxon>Bacillota</taxon>
        <taxon>Bacilli</taxon>
        <taxon>Bacillales</taxon>
        <taxon>Bacillaceae</taxon>
        <taxon>Domibacillus</taxon>
    </lineage>
</organism>
<dbReference type="AlphaFoldDB" id="A0A1Q5P3N6"/>
<protein>
    <recommendedName>
        <fullName evidence="4">SLH domain-containing protein</fullName>
    </recommendedName>
</protein>
<feature type="region of interest" description="Disordered" evidence="2">
    <location>
        <begin position="409"/>
        <end position="436"/>
    </location>
</feature>
<dbReference type="InterPro" id="IPR025623">
    <property type="entry name" value="YusW"/>
</dbReference>
<evidence type="ECO:0000256" key="3">
    <source>
        <dbReference type="SAM" id="SignalP"/>
    </source>
</evidence>
<name>A0A1Q5P3N6_9BACI</name>
<keyword evidence="1 3" id="KW-0732">Signal</keyword>
<evidence type="ECO:0000259" key="4">
    <source>
        <dbReference type="PROSITE" id="PS51272"/>
    </source>
</evidence>
<dbReference type="Pfam" id="PF14039">
    <property type="entry name" value="YusW"/>
    <property type="match status" value="1"/>
</dbReference>
<dbReference type="Pfam" id="PF00395">
    <property type="entry name" value="SLH"/>
    <property type="match status" value="2"/>
</dbReference>
<dbReference type="PANTHER" id="PTHR43308:SF5">
    <property type="entry name" value="S-LAYER PROTEIN _ PEPTIDOGLYCAN ENDO-BETA-N-ACETYLGLUCOSAMINIDASE"/>
    <property type="match status" value="1"/>
</dbReference>
<feature type="domain" description="SLH" evidence="4">
    <location>
        <begin position="165"/>
        <end position="228"/>
    </location>
</feature>
<dbReference type="RefSeq" id="WP_073711580.1">
    <property type="nucleotide sequence ID" value="NZ_MRWQ01000006.1"/>
</dbReference>
<feature type="domain" description="SLH" evidence="4">
    <location>
        <begin position="34"/>
        <end position="97"/>
    </location>
</feature>
<feature type="domain" description="SLH" evidence="4">
    <location>
        <begin position="100"/>
        <end position="162"/>
    </location>
</feature>
<dbReference type="EMBL" id="MRWQ01000006">
    <property type="protein sequence ID" value="OKL36857.1"/>
    <property type="molecule type" value="Genomic_DNA"/>
</dbReference>
<sequence length="436" mass="48846">MKKMKKTGIVTASALLAFSLAGPVAATEHGRKSVKVEFKDTQNMEWAAENIGRMKVKGIFQGDEEGLFQPNKPVTRIQSIITAVRLLDLEEEAKSRTNVELPFKDASSVNERVRGYISVALEQKLIDSTSENFLPNKPAERLWISSLLVRTLGLQDEAAQSKNEPLDFKDAKQIPKNFIGDVFIANEYGIFAGNTAGLFQPNKPITRAQMAAVLDRTYGQLLEENGASTVNGVVTDVSVNNDTKTGSLTVKTFNGELLTYQIPVNLLVQYHNLFMSADQILVGDNIELSINNNIILEIALFEKASDIELNTGIQKLKLELQFKNATEVKLKYKSNRGKTKVEMKVESETGKIKYKDEEAIKRLEEYLAKWNISPEMTKEEIKDGILATFNSLDLEEIKMEVKFSNGTKLAMEDGYGSDDDMENDDDNKKRYAKKQH</sequence>
<feature type="compositionally biased region" description="Acidic residues" evidence="2">
    <location>
        <begin position="415"/>
        <end position="425"/>
    </location>
</feature>
<dbReference type="OrthoDB" id="2611444at2"/>
<evidence type="ECO:0000313" key="6">
    <source>
        <dbReference type="Proteomes" id="UP000186524"/>
    </source>
</evidence>
<reference evidence="5 6" key="1">
    <citation type="submission" date="2016-12" db="EMBL/GenBank/DDBJ databases">
        <title>Domibacillus sp. SAOS 44 whole genome sequencing.</title>
        <authorList>
            <person name="Verma A."/>
            <person name="Krishnamurthi S."/>
        </authorList>
    </citation>
    <scope>NUCLEOTIDE SEQUENCE [LARGE SCALE GENOMIC DNA]</scope>
    <source>
        <strain evidence="5 6">SAOS 44</strain>
    </source>
</reference>
<evidence type="ECO:0000256" key="2">
    <source>
        <dbReference type="SAM" id="MobiDB-lite"/>
    </source>
</evidence>